<accession>A0A2K8JVB2</accession>
<feature type="signal peptide" evidence="1">
    <location>
        <begin position="1"/>
        <end position="24"/>
    </location>
</feature>
<feature type="chain" id="PRO_5014991796" evidence="1">
    <location>
        <begin position="25"/>
        <end position="124"/>
    </location>
</feature>
<reference evidence="2" key="1">
    <citation type="submission" date="2016-10" db="EMBL/GenBank/DDBJ databases">
        <title>The assassin bug Pristhesancus plagipennis produces two different types of venom.</title>
        <authorList>
            <person name="Walker A.A."/>
            <person name="Herzig V."/>
            <person name="Jin J."/>
            <person name="Fry B.G."/>
            <person name="King G.F."/>
        </authorList>
    </citation>
    <scope>NUCLEOTIDE SEQUENCE</scope>
    <source>
        <tissue evidence="2">Venom/labial glands</tissue>
    </source>
</reference>
<keyword evidence="1" id="KW-0732">Signal</keyword>
<evidence type="ECO:0000256" key="1">
    <source>
        <dbReference type="SAM" id="SignalP"/>
    </source>
</evidence>
<sequence>MIAQTVRFSLLIAVSLALISVGGALTTQGEHTEDETGNFCDCALMDSATSNEPLMIHHFHIPFDECNEKSAIACRNLCVSLVEAGRNSGSGRYIFCRIMKKEMKTSVHVFSKICQEEFRHSGIG</sequence>
<organism evidence="2">
    <name type="scientific">Pristhesancus plagipennis</name>
    <name type="common">Common assassin bug</name>
    <dbReference type="NCBI Taxonomy" id="1955184"/>
    <lineage>
        <taxon>Eukaryota</taxon>
        <taxon>Metazoa</taxon>
        <taxon>Ecdysozoa</taxon>
        <taxon>Arthropoda</taxon>
        <taxon>Hexapoda</taxon>
        <taxon>Insecta</taxon>
        <taxon>Pterygota</taxon>
        <taxon>Neoptera</taxon>
        <taxon>Paraneoptera</taxon>
        <taxon>Hemiptera</taxon>
        <taxon>Heteroptera</taxon>
        <taxon>Panheteroptera</taxon>
        <taxon>Cimicomorpha</taxon>
        <taxon>Reduviidae</taxon>
        <taxon>Harpactorinae</taxon>
        <taxon>Harpactorini</taxon>
        <taxon>Pristhesancus</taxon>
    </lineage>
</organism>
<proteinExistence type="evidence at transcript level"/>
<dbReference type="EMBL" id="KY031254">
    <property type="protein sequence ID" value="ATU83005.1"/>
    <property type="molecule type" value="mRNA"/>
</dbReference>
<name>A0A2K8JVB2_PRIPG</name>
<dbReference type="AlphaFoldDB" id="A0A2K8JVB2"/>
<protein>
    <submittedName>
        <fullName evidence="2">Uncharacterized protein</fullName>
    </submittedName>
</protein>
<evidence type="ECO:0000313" key="2">
    <source>
        <dbReference type="EMBL" id="ATU83005.1"/>
    </source>
</evidence>